<feature type="region of interest" description="Disordered" evidence="2">
    <location>
        <begin position="665"/>
        <end position="688"/>
    </location>
</feature>
<organism evidence="3 4">
    <name type="scientific">Coemansia biformis</name>
    <dbReference type="NCBI Taxonomy" id="1286918"/>
    <lineage>
        <taxon>Eukaryota</taxon>
        <taxon>Fungi</taxon>
        <taxon>Fungi incertae sedis</taxon>
        <taxon>Zoopagomycota</taxon>
        <taxon>Kickxellomycotina</taxon>
        <taxon>Kickxellomycetes</taxon>
        <taxon>Kickxellales</taxon>
        <taxon>Kickxellaceae</taxon>
        <taxon>Coemansia</taxon>
    </lineage>
</organism>
<feature type="coiled-coil region" evidence="1">
    <location>
        <begin position="399"/>
        <end position="458"/>
    </location>
</feature>
<dbReference type="AlphaFoldDB" id="A0A9W7YIC8"/>
<feature type="coiled-coil region" evidence="1">
    <location>
        <begin position="87"/>
        <end position="350"/>
    </location>
</feature>
<dbReference type="Proteomes" id="UP001143981">
    <property type="component" value="Unassembled WGS sequence"/>
</dbReference>
<feature type="region of interest" description="Disordered" evidence="2">
    <location>
        <begin position="529"/>
        <end position="549"/>
    </location>
</feature>
<feature type="compositionally biased region" description="Low complexity" evidence="2">
    <location>
        <begin position="594"/>
        <end position="605"/>
    </location>
</feature>
<gene>
    <name evidence="3" type="ORF">LPJ61_001098</name>
</gene>
<dbReference type="EMBL" id="JANBOI010000078">
    <property type="protein sequence ID" value="KAJ1734377.1"/>
    <property type="molecule type" value="Genomic_DNA"/>
</dbReference>
<evidence type="ECO:0000313" key="4">
    <source>
        <dbReference type="Proteomes" id="UP001143981"/>
    </source>
</evidence>
<keyword evidence="4" id="KW-1185">Reference proteome</keyword>
<evidence type="ECO:0000313" key="3">
    <source>
        <dbReference type="EMBL" id="KAJ1734377.1"/>
    </source>
</evidence>
<keyword evidence="1" id="KW-0175">Coiled coil</keyword>
<feature type="region of interest" description="Disordered" evidence="2">
    <location>
        <begin position="593"/>
        <end position="622"/>
    </location>
</feature>
<protein>
    <submittedName>
        <fullName evidence="3">Uncharacterized protein</fullName>
    </submittedName>
</protein>
<comment type="caution">
    <text evidence="3">The sequence shown here is derived from an EMBL/GenBank/DDBJ whole genome shotgun (WGS) entry which is preliminary data.</text>
</comment>
<feature type="compositionally biased region" description="Basic and acidic residues" evidence="2">
    <location>
        <begin position="678"/>
        <end position="688"/>
    </location>
</feature>
<proteinExistence type="predicted"/>
<feature type="coiled-coil region" evidence="1">
    <location>
        <begin position="552"/>
        <end position="586"/>
    </location>
</feature>
<feature type="compositionally biased region" description="Acidic residues" evidence="2">
    <location>
        <begin position="43"/>
        <end position="53"/>
    </location>
</feature>
<feature type="region of interest" description="Disordered" evidence="2">
    <location>
        <begin position="1"/>
        <end position="57"/>
    </location>
</feature>
<reference evidence="3" key="1">
    <citation type="submission" date="2022-07" db="EMBL/GenBank/DDBJ databases">
        <title>Phylogenomic reconstructions and comparative analyses of Kickxellomycotina fungi.</title>
        <authorList>
            <person name="Reynolds N.K."/>
            <person name="Stajich J.E."/>
            <person name="Barry K."/>
            <person name="Grigoriev I.V."/>
            <person name="Crous P."/>
            <person name="Smith M.E."/>
        </authorList>
    </citation>
    <scope>NUCLEOTIDE SEQUENCE</scope>
    <source>
        <strain evidence="3">BCRC 34381</strain>
    </source>
</reference>
<dbReference type="OrthoDB" id="5589812at2759"/>
<evidence type="ECO:0000256" key="1">
    <source>
        <dbReference type="SAM" id="Coils"/>
    </source>
</evidence>
<sequence>MNAGGRNRVKSADASVAQLPQDAGSAVPAAGATLPANGGSADGDGDGDGDGDSDVASNENVAISIPMQNIRQFKETVVNTSRLLKVFNDQEKELAKAKAELARHHEEARRLQAAHQGLQRELDARARELAGANGETENARSLLALREEELSRVRGLKEDLEARVVELKQAAPAVEHNAPPKSPNVVLVEEIERLKRELEAKEGSLKSLRISRDSIRSSTKAEVMSIQARYAREQKELIDRQEKEMAAHRASLAGKEAELEQEQERLMQLEMDLGLRETQMEDQAADLKAAADKATASHSAAQQTIKRLEEQAKARGAEYRSEAARLQRKSAKDDKRVAELEAQLAKAKVKAGENARAKARPRPRSTATAAEAVQAATEDLANMTIDDLRAEVAALRVDAVHNEETIRRLQVMNAELEREQNPEGARRRPRAAVQQAQIDELTKELEIRDKKVGALEEALRLAEHDTRGTGGPGTDGGQAAARAAQLNLQVIAMEAAVKEREQAIRGLEAELHEARDAASERPMRLRNAPTPTRARRVAHTAPETADVPQGQCEQHYAEIASLRAKADRLRQEKAALQELVTEQQVKLRQLRLGPAAAPSATPTLAQRKRDQQPAGPYEAGAIGPGAVGPAALKRVKRTATQVAHEDLDLTDPVVVIAPLRKQAARPRRPAAAAPADSPDGRFAEPHEPHEIGPALLSRRILDVTRTRRFVSLAGSSPLALPTALARMPGRVPPLDSARLAELLVAQVHTHIAGGRSSEGVGLVPNAQPLSADSGRAGELGTAAARLTVLTDGMRPGLYAHEASLALSAWALVLRSEQKTLYSELMRCLSEHIVLRAGGPVAGACSLARVFAALGLLAADIQRVRAMLCDLLMEAGDSPHALPVLANALAVWPAALAMPPPAGAGRAQGPASDVWLSFALMVRVFQAITAGIHDLYAEERGAAEADALYAIMVERCGWRQPGEAEYADALLVEVKDTLGSLDRGSGDCPVVMAAFNLLAPYVS</sequence>
<accession>A0A9W7YIC8</accession>
<evidence type="ECO:0000256" key="2">
    <source>
        <dbReference type="SAM" id="MobiDB-lite"/>
    </source>
</evidence>
<name>A0A9W7YIC8_9FUNG</name>
<feature type="coiled-coil region" evidence="1">
    <location>
        <begin position="490"/>
        <end position="517"/>
    </location>
</feature>